<evidence type="ECO:0000313" key="4">
    <source>
        <dbReference type="Proteomes" id="UP001500665"/>
    </source>
</evidence>
<dbReference type="SMART" id="SM00858">
    <property type="entry name" value="SAF"/>
    <property type="match status" value="1"/>
</dbReference>
<protein>
    <submittedName>
        <fullName evidence="3">Flp pilus assembly protein CpaB</fullName>
    </submittedName>
</protein>
<proteinExistence type="predicted"/>
<evidence type="ECO:0000313" key="3">
    <source>
        <dbReference type="EMBL" id="GAA0964205.1"/>
    </source>
</evidence>
<feature type="domain" description="SAF" evidence="2">
    <location>
        <begin position="41"/>
        <end position="103"/>
    </location>
</feature>
<dbReference type="Pfam" id="PF16976">
    <property type="entry name" value="RcpC"/>
    <property type="match status" value="1"/>
</dbReference>
<keyword evidence="1" id="KW-0812">Transmembrane</keyword>
<dbReference type="RefSeq" id="WP_344244691.1">
    <property type="nucleotide sequence ID" value="NZ_BAAAHH010000033.1"/>
</dbReference>
<keyword evidence="4" id="KW-1185">Reference proteome</keyword>
<accession>A0ABN1RUK2</accession>
<name>A0ABN1RUK2_9ACTN</name>
<dbReference type="InterPro" id="IPR031571">
    <property type="entry name" value="RcpC_dom"/>
</dbReference>
<dbReference type="NCBIfam" id="TIGR03177">
    <property type="entry name" value="pilus_cpaB"/>
    <property type="match status" value="1"/>
</dbReference>
<gene>
    <name evidence="3" type="primary">cpaB</name>
    <name evidence="3" type="ORF">GCM10009550_61540</name>
</gene>
<evidence type="ECO:0000256" key="1">
    <source>
        <dbReference type="SAM" id="Phobius"/>
    </source>
</evidence>
<dbReference type="InterPro" id="IPR017592">
    <property type="entry name" value="Pilus_assmbl_Flp-typ_CpaB"/>
</dbReference>
<comment type="caution">
    <text evidence="3">The sequence shown here is derived from an EMBL/GenBank/DDBJ whole genome shotgun (WGS) entry which is preliminary data.</text>
</comment>
<dbReference type="Pfam" id="PF08666">
    <property type="entry name" value="SAF"/>
    <property type="match status" value="1"/>
</dbReference>
<dbReference type="InterPro" id="IPR013974">
    <property type="entry name" value="SAF"/>
</dbReference>
<reference evidence="3 4" key="1">
    <citation type="journal article" date="2019" name="Int. J. Syst. Evol. Microbiol.">
        <title>The Global Catalogue of Microorganisms (GCM) 10K type strain sequencing project: providing services to taxonomists for standard genome sequencing and annotation.</title>
        <authorList>
            <consortium name="The Broad Institute Genomics Platform"/>
            <consortium name="The Broad Institute Genome Sequencing Center for Infectious Disease"/>
            <person name="Wu L."/>
            <person name="Ma J."/>
        </authorList>
    </citation>
    <scope>NUCLEOTIDE SEQUENCE [LARGE SCALE GENOMIC DNA]</scope>
    <source>
        <strain evidence="3 4">JCM 10696</strain>
    </source>
</reference>
<keyword evidence="1" id="KW-0472">Membrane</keyword>
<keyword evidence="1" id="KW-1133">Transmembrane helix</keyword>
<dbReference type="CDD" id="cd11614">
    <property type="entry name" value="SAF_CpaB_FlgA_like"/>
    <property type="match status" value="1"/>
</dbReference>
<dbReference type="Proteomes" id="UP001500665">
    <property type="component" value="Unassembled WGS sequence"/>
</dbReference>
<sequence length="230" mass="24518">MNPRQRRGVLLMAVAVVGAVVVFFMVANFLGQVRAEVGSKIEVLRLKQAVPAYTTLTSDMFEPVKVPRKWTPQTMIGDPKELSGQVAATDLPSGAYLQQGMVMPAPLLQPGQREIAILIDAETGVAGKVNPGSIVDIYATFPAAQNAKACAKRVIRTARVIQVGQQTEQRDARNAEVNAVVPITFALSSTDSLKLTYAESFATKVRLALVGGQDTQAPPQGEVCDATAAK</sequence>
<organism evidence="3 4">
    <name type="scientific">Actinocorallia libanotica</name>
    <dbReference type="NCBI Taxonomy" id="46162"/>
    <lineage>
        <taxon>Bacteria</taxon>
        <taxon>Bacillati</taxon>
        <taxon>Actinomycetota</taxon>
        <taxon>Actinomycetes</taxon>
        <taxon>Streptosporangiales</taxon>
        <taxon>Thermomonosporaceae</taxon>
        <taxon>Actinocorallia</taxon>
    </lineage>
</organism>
<evidence type="ECO:0000259" key="2">
    <source>
        <dbReference type="SMART" id="SM00858"/>
    </source>
</evidence>
<feature type="transmembrane region" description="Helical" evidence="1">
    <location>
        <begin position="9"/>
        <end position="30"/>
    </location>
</feature>
<dbReference type="EMBL" id="BAAAHH010000033">
    <property type="protein sequence ID" value="GAA0964205.1"/>
    <property type="molecule type" value="Genomic_DNA"/>
</dbReference>